<dbReference type="InterPro" id="IPR040401">
    <property type="entry name" value="CCDC162"/>
</dbReference>
<evidence type="ECO:0000313" key="2">
    <source>
        <dbReference type="Proteomes" id="UP000321570"/>
    </source>
</evidence>
<dbReference type="EMBL" id="CABIJS010000062">
    <property type="protein sequence ID" value="VUZ41504.1"/>
    <property type="molecule type" value="Genomic_DNA"/>
</dbReference>
<protein>
    <submittedName>
        <fullName evidence="1">Uncharacterized protein</fullName>
    </submittedName>
</protein>
<dbReference type="PANTHER" id="PTHR33331:SF13">
    <property type="entry name" value="COILED-COIL DOMAIN CONTAINING 162"/>
    <property type="match status" value="1"/>
</dbReference>
<evidence type="ECO:0000313" key="1">
    <source>
        <dbReference type="EMBL" id="VUZ41504.1"/>
    </source>
</evidence>
<dbReference type="PANTHER" id="PTHR33331">
    <property type="entry name" value="COILED-COIL DOMAIN-CONTAINING PROTEIN 162"/>
    <property type="match status" value="1"/>
</dbReference>
<keyword evidence="2" id="KW-1185">Reference proteome</keyword>
<accession>A0A564Y4S0</accession>
<organism evidence="1 2">
    <name type="scientific">Hymenolepis diminuta</name>
    <name type="common">Rat tapeworm</name>
    <dbReference type="NCBI Taxonomy" id="6216"/>
    <lineage>
        <taxon>Eukaryota</taxon>
        <taxon>Metazoa</taxon>
        <taxon>Spiralia</taxon>
        <taxon>Lophotrochozoa</taxon>
        <taxon>Platyhelminthes</taxon>
        <taxon>Cestoda</taxon>
        <taxon>Eucestoda</taxon>
        <taxon>Cyclophyllidea</taxon>
        <taxon>Hymenolepididae</taxon>
        <taxon>Hymenolepis</taxon>
    </lineage>
</organism>
<gene>
    <name evidence="1" type="ORF">WMSIL1_LOCUS2326</name>
</gene>
<dbReference type="AlphaFoldDB" id="A0A564Y4S0"/>
<dbReference type="Proteomes" id="UP000321570">
    <property type="component" value="Unassembled WGS sequence"/>
</dbReference>
<name>A0A564Y4S0_HYMDI</name>
<sequence length="74" mass="8951">MKRKQMEIDVNKKEFNIASYAHREVDRFGVLYDVWTNECAFQEAKKELMDVYMEAYQHVCSRDSRRRLAQVMVD</sequence>
<feature type="non-terminal residue" evidence="1">
    <location>
        <position position="74"/>
    </location>
</feature>
<reference evidence="1 2" key="1">
    <citation type="submission" date="2019-07" db="EMBL/GenBank/DDBJ databases">
        <authorList>
            <person name="Jastrzebski P J."/>
            <person name="Paukszto L."/>
            <person name="Jastrzebski P J."/>
        </authorList>
    </citation>
    <scope>NUCLEOTIDE SEQUENCE [LARGE SCALE GENOMIC DNA]</scope>
    <source>
        <strain evidence="1 2">WMS-il1</strain>
    </source>
</reference>
<proteinExistence type="predicted"/>